<dbReference type="AlphaFoldDB" id="A0A918GN92"/>
<keyword evidence="2" id="KW-1185">Reference proteome</keyword>
<reference evidence="1" key="1">
    <citation type="journal article" date="2014" name="Int. J. Syst. Evol. Microbiol.">
        <title>Complete genome sequence of Corynebacterium casei LMG S-19264T (=DSM 44701T), isolated from a smear-ripened cheese.</title>
        <authorList>
            <consortium name="US DOE Joint Genome Institute (JGI-PGF)"/>
            <person name="Walter F."/>
            <person name="Albersmeier A."/>
            <person name="Kalinowski J."/>
            <person name="Ruckert C."/>
        </authorList>
    </citation>
    <scope>NUCLEOTIDE SEQUENCE</scope>
    <source>
        <strain evidence="1">JCM 3276</strain>
    </source>
</reference>
<comment type="caution">
    <text evidence="1">The sequence shown here is derived from an EMBL/GenBank/DDBJ whole genome shotgun (WGS) entry which is preliminary data.</text>
</comment>
<gene>
    <name evidence="1" type="ORF">GCM10010171_49410</name>
</gene>
<evidence type="ECO:0000313" key="2">
    <source>
        <dbReference type="Proteomes" id="UP000660680"/>
    </source>
</evidence>
<dbReference type="Proteomes" id="UP000660680">
    <property type="component" value="Unassembled WGS sequence"/>
</dbReference>
<reference evidence="1" key="2">
    <citation type="submission" date="2020-09" db="EMBL/GenBank/DDBJ databases">
        <authorList>
            <person name="Sun Q."/>
            <person name="Ohkuma M."/>
        </authorList>
    </citation>
    <scope>NUCLEOTIDE SEQUENCE</scope>
    <source>
        <strain evidence="1">JCM 3276</strain>
    </source>
</reference>
<accession>A0A918GN92</accession>
<evidence type="ECO:0000313" key="1">
    <source>
        <dbReference type="EMBL" id="GGS48280.1"/>
    </source>
</evidence>
<dbReference type="Pfam" id="PF14100">
    <property type="entry name" value="DUF6807"/>
    <property type="match status" value="1"/>
</dbReference>
<proteinExistence type="predicted"/>
<protein>
    <submittedName>
        <fullName evidence="1">Oxidoreductase</fullName>
    </submittedName>
</protein>
<sequence>MDLIVEGVPVATYNSGAELHTTLSPRPYLHPVRTLSGTVVTDALPEDHRWHLGVSIGVQDVNGANLWGGRTYVRDRGYTWMDDHGAIRHVRWRERTPSRLDEDLAWLGPDGAVLAHERREQSARPIAGGWALDVTVTLAADGVRLGSPATNGRARAGYGGFFWRLPLPDGPSTVFTEHGVGEEQVHYTRSPWLAYHGGSPSHPFTVVLTASVDDPWFVRQAGYPGLGSALAAETPVLVDGELRRSFTARVYDGHLAADEW</sequence>
<dbReference type="EMBL" id="BMRB01000004">
    <property type="protein sequence ID" value="GGS48280.1"/>
    <property type="molecule type" value="Genomic_DNA"/>
</dbReference>
<dbReference type="RefSeq" id="WP_189212934.1">
    <property type="nucleotide sequence ID" value="NZ_BMRB01000004.1"/>
</dbReference>
<dbReference type="InterPro" id="IPR029475">
    <property type="entry name" value="DUF6807"/>
</dbReference>
<organism evidence="1 2">
    <name type="scientific">Actinokineospora fastidiosa</name>
    <dbReference type="NCBI Taxonomy" id="1816"/>
    <lineage>
        <taxon>Bacteria</taxon>
        <taxon>Bacillati</taxon>
        <taxon>Actinomycetota</taxon>
        <taxon>Actinomycetes</taxon>
        <taxon>Pseudonocardiales</taxon>
        <taxon>Pseudonocardiaceae</taxon>
        <taxon>Actinokineospora</taxon>
    </lineage>
</organism>
<name>A0A918GN92_9PSEU</name>